<dbReference type="Pfam" id="PF01636">
    <property type="entry name" value="APH"/>
    <property type="match status" value="1"/>
</dbReference>
<dbReference type="OrthoDB" id="3806873at2"/>
<dbReference type="Gene3D" id="3.30.200.20">
    <property type="entry name" value="Phosphorylase Kinase, domain 1"/>
    <property type="match status" value="1"/>
</dbReference>
<feature type="region of interest" description="Disordered" evidence="1">
    <location>
        <begin position="1"/>
        <end position="29"/>
    </location>
</feature>
<evidence type="ECO:0000256" key="1">
    <source>
        <dbReference type="SAM" id="MobiDB-lite"/>
    </source>
</evidence>
<dbReference type="AlphaFoldDB" id="A0A543DW86"/>
<dbReference type="CDD" id="cd05154">
    <property type="entry name" value="ACAD10_11_N-like"/>
    <property type="match status" value="1"/>
</dbReference>
<dbReference type="Gene3D" id="3.90.1200.10">
    <property type="match status" value="1"/>
</dbReference>
<evidence type="ECO:0000313" key="3">
    <source>
        <dbReference type="EMBL" id="TQM13600.1"/>
    </source>
</evidence>
<protein>
    <submittedName>
        <fullName evidence="3">Aminoglycoside phosphotransferase (APT) family kinase protein</fullName>
    </submittedName>
</protein>
<dbReference type="InterPro" id="IPR011009">
    <property type="entry name" value="Kinase-like_dom_sf"/>
</dbReference>
<evidence type="ECO:0000313" key="4">
    <source>
        <dbReference type="Proteomes" id="UP000315677"/>
    </source>
</evidence>
<proteinExistence type="predicted"/>
<dbReference type="EMBL" id="VFPA01000001">
    <property type="protein sequence ID" value="TQM13600.1"/>
    <property type="molecule type" value="Genomic_DNA"/>
</dbReference>
<keyword evidence="3" id="KW-0808">Transferase</keyword>
<dbReference type="InterPro" id="IPR002575">
    <property type="entry name" value="Aminoglycoside_PTrfase"/>
</dbReference>
<dbReference type="PANTHER" id="PTHR21310:SF40">
    <property type="entry name" value="AMINOGLYCOSIDE PHOSPHOTRANSFERASE DOMAIN-CONTAINING PROTEIN-RELATED"/>
    <property type="match status" value="1"/>
</dbReference>
<name>A0A543DW86_9PSEU</name>
<organism evidence="3 4">
    <name type="scientific">Pseudonocardia kunmingensis</name>
    <dbReference type="NCBI Taxonomy" id="630975"/>
    <lineage>
        <taxon>Bacteria</taxon>
        <taxon>Bacillati</taxon>
        <taxon>Actinomycetota</taxon>
        <taxon>Actinomycetes</taxon>
        <taxon>Pseudonocardiales</taxon>
        <taxon>Pseudonocardiaceae</taxon>
        <taxon>Pseudonocardia</taxon>
    </lineage>
</organism>
<dbReference type="SUPFAM" id="SSF56112">
    <property type="entry name" value="Protein kinase-like (PK-like)"/>
    <property type="match status" value="1"/>
</dbReference>
<keyword evidence="4" id="KW-1185">Reference proteome</keyword>
<dbReference type="PANTHER" id="PTHR21310">
    <property type="entry name" value="AMINOGLYCOSIDE PHOSPHOTRANSFERASE-RELATED-RELATED"/>
    <property type="match status" value="1"/>
</dbReference>
<gene>
    <name evidence="3" type="ORF">FB558_0351</name>
</gene>
<dbReference type="InterPro" id="IPR041726">
    <property type="entry name" value="ACAD10_11_N"/>
</dbReference>
<feature type="domain" description="Aminoglycoside phosphotransferase" evidence="2">
    <location>
        <begin position="88"/>
        <end position="321"/>
    </location>
</feature>
<comment type="caution">
    <text evidence="3">The sequence shown here is derived from an EMBL/GenBank/DDBJ whole genome shotgun (WGS) entry which is preliminary data.</text>
</comment>
<reference evidence="3 4" key="1">
    <citation type="submission" date="2019-06" db="EMBL/GenBank/DDBJ databases">
        <title>Sequencing the genomes of 1000 actinobacteria strains.</title>
        <authorList>
            <person name="Klenk H.-P."/>
        </authorList>
    </citation>
    <scope>NUCLEOTIDE SEQUENCE [LARGE SCALE GENOMIC DNA]</scope>
    <source>
        <strain evidence="3 4">DSM 45301</strain>
    </source>
</reference>
<dbReference type="GO" id="GO:0016301">
    <property type="term" value="F:kinase activity"/>
    <property type="evidence" value="ECO:0007669"/>
    <property type="project" value="UniProtKB-KW"/>
</dbReference>
<evidence type="ECO:0000259" key="2">
    <source>
        <dbReference type="Pfam" id="PF01636"/>
    </source>
</evidence>
<accession>A0A543DW86</accession>
<dbReference type="Proteomes" id="UP000315677">
    <property type="component" value="Unassembled WGS sequence"/>
</dbReference>
<dbReference type="InterPro" id="IPR051678">
    <property type="entry name" value="AGP_Transferase"/>
</dbReference>
<sequence length="413" mass="43332">MGYRAPQGRQLPRGREGNPAPDISSGAPCRPEVAIAGAVRVPGVAVPPERAIRDPAPGGTGPVPGADPADVGAWLAAQLGDARWSGCTLRPIGEGRSNLTYRVESPAGAVVLRRPPVGEVAATAHDMGRERRVIAALAGTAVPVPRVLAASTGGPPVDAPCFVMELVEGVVPVRELPPGWAATPEERRRLSGALVDVLVALHAVDVDAVGLGDFGRPVGFLDRQVRRWVTQWEQARTRVPADEATAEELSRLAERLAAGVPATQRHAIVHGDFRIDNCLFDAADPGRVRAVLDWELSTLGDPLADLGLLLVYWHEADEAPVWRAAQHLPSPTRAPGFLRRDEVARAYAAGSGLDLAPLPWYVAFGAFKLAVVLAGILARVQAGVVPASMADGLDGGVAPLVTLGHHVLAEGLD</sequence>
<keyword evidence="3" id="KW-0418">Kinase</keyword>